<dbReference type="PANTHER" id="PTHR24139">
    <property type="entry name" value="CALCIUM-INDEPENDENT PHOSPHOLIPASE A2"/>
    <property type="match status" value="1"/>
</dbReference>
<evidence type="ECO:0000256" key="1">
    <source>
        <dbReference type="ARBA" id="ARBA00022737"/>
    </source>
</evidence>
<evidence type="ECO:0000256" key="4">
    <source>
        <dbReference type="ARBA" id="ARBA00023098"/>
    </source>
</evidence>
<keyword evidence="8" id="KW-1185">Reference proteome</keyword>
<evidence type="ECO:0000256" key="3">
    <source>
        <dbReference type="ARBA" id="ARBA00023043"/>
    </source>
</evidence>
<dbReference type="InterPro" id="IPR016035">
    <property type="entry name" value="Acyl_Trfase/lysoPLipase"/>
</dbReference>
<dbReference type="InterPro" id="IPR002641">
    <property type="entry name" value="PNPLA_dom"/>
</dbReference>
<feature type="active site" description="Proton acceptor" evidence="5">
    <location>
        <position position="173"/>
    </location>
</feature>
<feature type="domain" description="PNPLA" evidence="6">
    <location>
        <begin position="8"/>
        <end position="186"/>
    </location>
</feature>
<dbReference type="PROSITE" id="PS51635">
    <property type="entry name" value="PNPLA"/>
    <property type="match status" value="1"/>
</dbReference>
<keyword evidence="4 5" id="KW-0443">Lipid metabolism</keyword>
<feature type="active site" description="Nucleophile" evidence="5">
    <location>
        <position position="46"/>
    </location>
</feature>
<name>A0A9D4LNH7_DREPO</name>
<dbReference type="GO" id="GO:2000304">
    <property type="term" value="P:positive regulation of ceramide biosynthetic process"/>
    <property type="evidence" value="ECO:0007669"/>
    <property type="project" value="TreeGrafter"/>
</dbReference>
<gene>
    <name evidence="7" type="ORF">DPMN_023761</name>
</gene>
<feature type="short sequence motif" description="GXGXXG" evidence="5">
    <location>
        <begin position="12"/>
        <end position="17"/>
    </location>
</feature>
<keyword evidence="1" id="KW-0677">Repeat</keyword>
<reference evidence="7" key="2">
    <citation type="submission" date="2020-11" db="EMBL/GenBank/DDBJ databases">
        <authorList>
            <person name="McCartney M.A."/>
            <person name="Auch B."/>
            <person name="Kono T."/>
            <person name="Mallez S."/>
            <person name="Becker A."/>
            <person name="Gohl D.M."/>
            <person name="Silverstein K.A.T."/>
            <person name="Koren S."/>
            <person name="Bechman K.B."/>
            <person name="Herman A."/>
            <person name="Abrahante J.E."/>
            <person name="Garbe J."/>
        </authorList>
    </citation>
    <scope>NUCLEOTIDE SEQUENCE</scope>
    <source>
        <strain evidence="7">Duluth1</strain>
        <tissue evidence="7">Whole animal</tissue>
    </source>
</reference>
<comment type="caution">
    <text evidence="7">The sequence shown here is derived from an EMBL/GenBank/DDBJ whole genome shotgun (WGS) entry which is preliminary data.</text>
</comment>
<sequence length="354" mass="40609">MDAGDRVLCLDGGGIRGLIILEILDAIEKEAGKEIKDMFDWIGGTSTGGIIALGIATGKSVSEIRAIYYRLKDQVFKGSTPYDSATIENLLQKEFGDKVMTDIKKPKVLVTSVLGDHHPWKLHMFRSYKEDEKPEEDPDFEPIKPPDETYIWEVARSTSAAPTYFHPYKQFYDGGIMSNNPTLDILEEIHEYYSRHNTIGRSRSLGVVVSIGCGYVEYTKQEIPDPYTPSKWDWFFHPFKSAQALIDKGRFLNDLLEQVTISHGQPSHRSRAWCLMQGVPFLRFSPLLVEYVPLDCVDERVLEKMRQDTRDYIKTPEHVERIKTVASNLKAGPYVKPLFWKDIKRMMFKDPIFC</sequence>
<dbReference type="GO" id="GO:0016042">
    <property type="term" value="P:lipid catabolic process"/>
    <property type="evidence" value="ECO:0007669"/>
    <property type="project" value="UniProtKB-UniRule"/>
</dbReference>
<dbReference type="Gene3D" id="3.40.1090.10">
    <property type="entry name" value="Cytosolic phospholipase A2 catalytic domain"/>
    <property type="match status" value="1"/>
</dbReference>
<dbReference type="SUPFAM" id="SSF52151">
    <property type="entry name" value="FabD/lysophospholipase-like"/>
    <property type="match status" value="1"/>
</dbReference>
<dbReference type="InterPro" id="IPR047148">
    <property type="entry name" value="PLPL9"/>
</dbReference>
<organism evidence="7 8">
    <name type="scientific">Dreissena polymorpha</name>
    <name type="common">Zebra mussel</name>
    <name type="synonym">Mytilus polymorpha</name>
    <dbReference type="NCBI Taxonomy" id="45954"/>
    <lineage>
        <taxon>Eukaryota</taxon>
        <taxon>Metazoa</taxon>
        <taxon>Spiralia</taxon>
        <taxon>Lophotrochozoa</taxon>
        <taxon>Mollusca</taxon>
        <taxon>Bivalvia</taxon>
        <taxon>Autobranchia</taxon>
        <taxon>Heteroconchia</taxon>
        <taxon>Euheterodonta</taxon>
        <taxon>Imparidentia</taxon>
        <taxon>Neoheterodontei</taxon>
        <taxon>Myida</taxon>
        <taxon>Dreissenoidea</taxon>
        <taxon>Dreissenidae</taxon>
        <taxon>Dreissena</taxon>
    </lineage>
</organism>
<accession>A0A9D4LNH7</accession>
<dbReference type="AlphaFoldDB" id="A0A9D4LNH7"/>
<dbReference type="GO" id="GO:0005739">
    <property type="term" value="C:mitochondrion"/>
    <property type="evidence" value="ECO:0007669"/>
    <property type="project" value="TreeGrafter"/>
</dbReference>
<keyword evidence="5" id="KW-0442">Lipid degradation</keyword>
<dbReference type="EMBL" id="JAIWYP010000002">
    <property type="protein sequence ID" value="KAH3860838.1"/>
    <property type="molecule type" value="Genomic_DNA"/>
</dbReference>
<proteinExistence type="predicted"/>
<dbReference type="Pfam" id="PF01734">
    <property type="entry name" value="Patatin"/>
    <property type="match status" value="1"/>
</dbReference>
<dbReference type="PANTHER" id="PTHR24139:SF34">
    <property type="entry name" value="85_88 KDA CALCIUM-INDEPENDENT PHOSPHOLIPASE A2"/>
    <property type="match status" value="1"/>
</dbReference>
<dbReference type="GO" id="GO:0052816">
    <property type="term" value="F:long-chain fatty acyl-CoA hydrolase activity"/>
    <property type="evidence" value="ECO:0007669"/>
    <property type="project" value="TreeGrafter"/>
</dbReference>
<evidence type="ECO:0000256" key="5">
    <source>
        <dbReference type="PROSITE-ProRule" id="PRU01161"/>
    </source>
</evidence>
<evidence type="ECO:0000259" key="6">
    <source>
        <dbReference type="PROSITE" id="PS51635"/>
    </source>
</evidence>
<dbReference type="GO" id="GO:0047499">
    <property type="term" value="F:calcium-independent phospholipase A2 activity"/>
    <property type="evidence" value="ECO:0007669"/>
    <property type="project" value="InterPro"/>
</dbReference>
<evidence type="ECO:0000313" key="8">
    <source>
        <dbReference type="Proteomes" id="UP000828390"/>
    </source>
</evidence>
<dbReference type="Proteomes" id="UP000828390">
    <property type="component" value="Unassembled WGS sequence"/>
</dbReference>
<keyword evidence="3" id="KW-0040">ANK repeat</keyword>
<feature type="short sequence motif" description="DGA/G" evidence="5">
    <location>
        <begin position="173"/>
        <end position="175"/>
    </location>
</feature>
<reference evidence="7" key="1">
    <citation type="journal article" date="2019" name="bioRxiv">
        <title>The Genome of the Zebra Mussel, Dreissena polymorpha: A Resource for Invasive Species Research.</title>
        <authorList>
            <person name="McCartney M.A."/>
            <person name="Auch B."/>
            <person name="Kono T."/>
            <person name="Mallez S."/>
            <person name="Zhang Y."/>
            <person name="Obille A."/>
            <person name="Becker A."/>
            <person name="Abrahante J.E."/>
            <person name="Garbe J."/>
            <person name="Badalamenti J.P."/>
            <person name="Herman A."/>
            <person name="Mangelson H."/>
            <person name="Liachko I."/>
            <person name="Sullivan S."/>
            <person name="Sone E.D."/>
            <person name="Koren S."/>
            <person name="Silverstein K.A.T."/>
            <person name="Beckman K.B."/>
            <person name="Gohl D.M."/>
        </authorList>
    </citation>
    <scope>NUCLEOTIDE SEQUENCE</scope>
    <source>
        <strain evidence="7">Duluth1</strain>
        <tissue evidence="7">Whole animal</tissue>
    </source>
</reference>
<evidence type="ECO:0000313" key="7">
    <source>
        <dbReference type="EMBL" id="KAH3860838.1"/>
    </source>
</evidence>
<feature type="short sequence motif" description="GXSXG" evidence="5">
    <location>
        <begin position="44"/>
        <end position="48"/>
    </location>
</feature>
<keyword evidence="2 5" id="KW-0378">Hydrolase</keyword>
<protein>
    <recommendedName>
        <fullName evidence="6">PNPLA domain-containing protein</fullName>
    </recommendedName>
</protein>
<evidence type="ECO:0000256" key="2">
    <source>
        <dbReference type="ARBA" id="ARBA00022801"/>
    </source>
</evidence>